<feature type="region of interest" description="Disordered" evidence="1">
    <location>
        <begin position="1"/>
        <end position="42"/>
    </location>
</feature>
<feature type="compositionally biased region" description="Polar residues" evidence="1">
    <location>
        <begin position="1"/>
        <end position="11"/>
    </location>
</feature>
<feature type="region of interest" description="Disordered" evidence="1">
    <location>
        <begin position="103"/>
        <end position="130"/>
    </location>
</feature>
<comment type="caution">
    <text evidence="2">The sequence shown here is derived from an EMBL/GenBank/DDBJ whole genome shotgun (WGS) entry which is preliminary data.</text>
</comment>
<accession>A0A5B7D6M9</accession>
<dbReference type="Proteomes" id="UP000324222">
    <property type="component" value="Unassembled WGS sequence"/>
</dbReference>
<name>A0A5B7D6M9_PORTR</name>
<proteinExistence type="predicted"/>
<organism evidence="2 3">
    <name type="scientific">Portunus trituberculatus</name>
    <name type="common">Swimming crab</name>
    <name type="synonym">Neptunus trituberculatus</name>
    <dbReference type="NCBI Taxonomy" id="210409"/>
    <lineage>
        <taxon>Eukaryota</taxon>
        <taxon>Metazoa</taxon>
        <taxon>Ecdysozoa</taxon>
        <taxon>Arthropoda</taxon>
        <taxon>Crustacea</taxon>
        <taxon>Multicrustacea</taxon>
        <taxon>Malacostraca</taxon>
        <taxon>Eumalacostraca</taxon>
        <taxon>Eucarida</taxon>
        <taxon>Decapoda</taxon>
        <taxon>Pleocyemata</taxon>
        <taxon>Brachyura</taxon>
        <taxon>Eubrachyura</taxon>
        <taxon>Portunoidea</taxon>
        <taxon>Portunidae</taxon>
        <taxon>Portuninae</taxon>
        <taxon>Portunus</taxon>
    </lineage>
</organism>
<feature type="compositionally biased region" description="Basic and acidic residues" evidence="1">
    <location>
        <begin position="103"/>
        <end position="113"/>
    </location>
</feature>
<dbReference type="AlphaFoldDB" id="A0A5B7D6M9"/>
<gene>
    <name evidence="2" type="ORF">E2C01_009762</name>
</gene>
<feature type="compositionally biased region" description="Low complexity" evidence="1">
    <location>
        <begin position="19"/>
        <end position="38"/>
    </location>
</feature>
<evidence type="ECO:0000313" key="2">
    <source>
        <dbReference type="EMBL" id="MPC16923.1"/>
    </source>
</evidence>
<sequence>MNTHSGSSGRSNKPPVTPTSATSSSGAAHHSARASAGTVEGVAHSLSWASAPLSADPRRPSGWASWLTWCGRAIDHADPSPRHCCCSAASANSVGRRRCLREAGRQHTGERRWPRPGRSTRWPFNQPGSA</sequence>
<evidence type="ECO:0000256" key="1">
    <source>
        <dbReference type="SAM" id="MobiDB-lite"/>
    </source>
</evidence>
<keyword evidence="3" id="KW-1185">Reference proteome</keyword>
<reference evidence="2 3" key="1">
    <citation type="submission" date="2019-05" db="EMBL/GenBank/DDBJ databases">
        <title>Another draft genome of Portunus trituberculatus and its Hox gene families provides insights of decapod evolution.</title>
        <authorList>
            <person name="Jeong J.-H."/>
            <person name="Song I."/>
            <person name="Kim S."/>
            <person name="Choi T."/>
            <person name="Kim D."/>
            <person name="Ryu S."/>
            <person name="Kim W."/>
        </authorList>
    </citation>
    <scope>NUCLEOTIDE SEQUENCE [LARGE SCALE GENOMIC DNA]</scope>
    <source>
        <tissue evidence="2">Muscle</tissue>
    </source>
</reference>
<evidence type="ECO:0000313" key="3">
    <source>
        <dbReference type="Proteomes" id="UP000324222"/>
    </source>
</evidence>
<dbReference type="EMBL" id="VSRR010000549">
    <property type="protein sequence ID" value="MPC16923.1"/>
    <property type="molecule type" value="Genomic_DNA"/>
</dbReference>
<protein>
    <submittedName>
        <fullName evidence="2">Uncharacterized protein</fullName>
    </submittedName>
</protein>